<sequence>MGCTPLVPKVFKKTHVKKKENESDPDVWMVERAERTFNEFHQYVNENLDSSVQLTPELSSQIWIEKVVGAHEGRVYGRGSQNDHSLHGALVKSERRRVAKQQSMSATVQQIKEQVLNLARRPTTSSAPEDNDDDSDEEEEDFVDRTP</sequence>
<evidence type="ECO:0000313" key="3">
    <source>
        <dbReference type="Proteomes" id="UP001234989"/>
    </source>
</evidence>
<dbReference type="AlphaFoldDB" id="A0AAF1A3G3"/>
<gene>
    <name evidence="2" type="ORF">MTR67_052685</name>
</gene>
<keyword evidence="3" id="KW-1185">Reference proteome</keyword>
<dbReference type="Pfam" id="PF03004">
    <property type="entry name" value="Transposase_24"/>
    <property type="match status" value="1"/>
</dbReference>
<protein>
    <submittedName>
        <fullName evidence="2">Uncharacterized protein</fullName>
    </submittedName>
</protein>
<dbReference type="Proteomes" id="UP001234989">
    <property type="component" value="Chromosome 12"/>
</dbReference>
<accession>A0AAF1A3G3</accession>
<name>A0AAF1A3G3_SOLVR</name>
<evidence type="ECO:0000256" key="1">
    <source>
        <dbReference type="SAM" id="MobiDB-lite"/>
    </source>
</evidence>
<organism evidence="2 3">
    <name type="scientific">Solanum verrucosum</name>
    <dbReference type="NCBI Taxonomy" id="315347"/>
    <lineage>
        <taxon>Eukaryota</taxon>
        <taxon>Viridiplantae</taxon>
        <taxon>Streptophyta</taxon>
        <taxon>Embryophyta</taxon>
        <taxon>Tracheophyta</taxon>
        <taxon>Spermatophyta</taxon>
        <taxon>Magnoliopsida</taxon>
        <taxon>eudicotyledons</taxon>
        <taxon>Gunneridae</taxon>
        <taxon>Pentapetalae</taxon>
        <taxon>asterids</taxon>
        <taxon>lamiids</taxon>
        <taxon>Solanales</taxon>
        <taxon>Solanaceae</taxon>
        <taxon>Solanoideae</taxon>
        <taxon>Solaneae</taxon>
        <taxon>Solanum</taxon>
    </lineage>
</organism>
<dbReference type="EMBL" id="CP133623">
    <property type="protein sequence ID" value="WMV59300.1"/>
    <property type="molecule type" value="Genomic_DNA"/>
</dbReference>
<evidence type="ECO:0000313" key="2">
    <source>
        <dbReference type="EMBL" id="WMV59300.1"/>
    </source>
</evidence>
<proteinExistence type="predicted"/>
<feature type="region of interest" description="Disordered" evidence="1">
    <location>
        <begin position="116"/>
        <end position="147"/>
    </location>
</feature>
<dbReference type="InterPro" id="IPR004252">
    <property type="entry name" value="Probable_transposase_24"/>
</dbReference>
<reference evidence="2" key="1">
    <citation type="submission" date="2023-08" db="EMBL/GenBank/DDBJ databases">
        <title>A de novo genome assembly of Solanum verrucosum Schlechtendal, a Mexican diploid species geographically isolated from the other diploid A-genome species in potato relatives.</title>
        <authorList>
            <person name="Hosaka K."/>
        </authorList>
    </citation>
    <scope>NUCLEOTIDE SEQUENCE</scope>
    <source>
        <tissue evidence="2">Young leaves</tissue>
    </source>
</reference>
<feature type="compositionally biased region" description="Acidic residues" evidence="1">
    <location>
        <begin position="129"/>
        <end position="147"/>
    </location>
</feature>